<dbReference type="AlphaFoldDB" id="A0A7J3VS18"/>
<dbReference type="SUPFAM" id="SSF53448">
    <property type="entry name" value="Nucleotide-diphospho-sugar transferases"/>
    <property type="match status" value="1"/>
</dbReference>
<dbReference type="EMBL" id="DRXH01000058">
    <property type="protein sequence ID" value="HHM43991.1"/>
    <property type="molecule type" value="Genomic_DNA"/>
</dbReference>
<comment type="caution">
    <text evidence="6">The sequence shown here is derived from an EMBL/GenBank/DDBJ whole genome shotgun (WGS) entry which is preliminary data.</text>
</comment>
<comment type="similarity">
    <text evidence="1">Belongs to the glycosyltransferase 2 family.</text>
</comment>
<evidence type="ECO:0000256" key="3">
    <source>
        <dbReference type="ARBA" id="ARBA00022679"/>
    </source>
</evidence>
<dbReference type="GO" id="GO:0016757">
    <property type="term" value="F:glycosyltransferase activity"/>
    <property type="evidence" value="ECO:0007669"/>
    <property type="project" value="UniProtKB-KW"/>
</dbReference>
<dbReference type="PANTHER" id="PTHR43179">
    <property type="entry name" value="RHAMNOSYLTRANSFERASE WBBL"/>
    <property type="match status" value="1"/>
</dbReference>
<gene>
    <name evidence="6" type="ORF">ENM31_01660</name>
</gene>
<evidence type="ECO:0000259" key="5">
    <source>
        <dbReference type="Pfam" id="PF00535"/>
    </source>
</evidence>
<dbReference type="PANTHER" id="PTHR43179:SF12">
    <property type="entry name" value="GALACTOFURANOSYLTRANSFERASE GLFT2"/>
    <property type="match status" value="1"/>
</dbReference>
<feature type="domain" description="Glycosyltransferase 2-like" evidence="5">
    <location>
        <begin position="4"/>
        <end position="168"/>
    </location>
</feature>
<keyword evidence="2" id="KW-0328">Glycosyltransferase</keyword>
<sequence length="304" mass="34190">MKASVVVLTKNSERTIRECLDAVAEAGDVVGRVVIVDGSSSDQTVPIAEGFRVRLDLVIVDDRGLGLGYARDVGWRNGDSPYVLMLDSDVVMKPEFLHQAVKVLENDPSLGAVSAKLRPVISGGGWSAVFQAKNLAIHLHLDEPVYPAEAVALHTACTLFRRDALEKVGGFDHYFRLAKEDSDVSFRLRKAGYRLSFLNVEATHLERARFWKTNFRYGRSYVHIYDKHPDMAPLLTAKNATLTAALFFPPLQLIIYLHYLRKYYRLQDLTFVEKIVLPFIEVVRQAVRTAGMVYELGRKLVGPR</sequence>
<evidence type="ECO:0000256" key="1">
    <source>
        <dbReference type="ARBA" id="ARBA00006739"/>
    </source>
</evidence>
<evidence type="ECO:0000313" key="6">
    <source>
        <dbReference type="EMBL" id="HHM43991.1"/>
    </source>
</evidence>
<reference evidence="6" key="1">
    <citation type="journal article" date="2020" name="mSystems">
        <title>Genome- and Community-Level Interaction Insights into Carbon Utilization and Element Cycling Functions of Hydrothermarchaeota in Hydrothermal Sediment.</title>
        <authorList>
            <person name="Zhou Z."/>
            <person name="Liu Y."/>
            <person name="Xu W."/>
            <person name="Pan J."/>
            <person name="Luo Z.H."/>
            <person name="Li M."/>
        </authorList>
    </citation>
    <scope>NUCLEOTIDE SEQUENCE [LARGE SCALE GENOMIC DNA]</scope>
    <source>
        <strain evidence="6">SpSt-1074</strain>
    </source>
</reference>
<keyword evidence="3 6" id="KW-0808">Transferase</keyword>
<dbReference type="InterPro" id="IPR001173">
    <property type="entry name" value="Glyco_trans_2-like"/>
</dbReference>
<dbReference type="Pfam" id="PF00535">
    <property type="entry name" value="Glycos_transf_2"/>
    <property type="match status" value="1"/>
</dbReference>
<organism evidence="6">
    <name type="scientific">Caldiarchaeum subterraneum</name>
    <dbReference type="NCBI Taxonomy" id="311458"/>
    <lineage>
        <taxon>Archaea</taxon>
        <taxon>Nitrososphaerota</taxon>
        <taxon>Candidatus Caldarchaeales</taxon>
        <taxon>Candidatus Caldarchaeaceae</taxon>
        <taxon>Candidatus Caldarchaeum</taxon>
    </lineage>
</organism>
<accession>A0A7J3VS18</accession>
<dbReference type="Gene3D" id="3.90.550.10">
    <property type="entry name" value="Spore Coat Polysaccharide Biosynthesis Protein SpsA, Chain A"/>
    <property type="match status" value="1"/>
</dbReference>
<keyword evidence="4" id="KW-1133">Transmembrane helix</keyword>
<keyword evidence="4" id="KW-0812">Transmembrane</keyword>
<dbReference type="InterPro" id="IPR029044">
    <property type="entry name" value="Nucleotide-diphossugar_trans"/>
</dbReference>
<keyword evidence="4" id="KW-0472">Membrane</keyword>
<evidence type="ECO:0000256" key="2">
    <source>
        <dbReference type="ARBA" id="ARBA00022676"/>
    </source>
</evidence>
<name>A0A7J3VS18_CALS0</name>
<proteinExistence type="inferred from homology"/>
<protein>
    <submittedName>
        <fullName evidence="6">Glycosyltransferase</fullName>
    </submittedName>
</protein>
<feature type="transmembrane region" description="Helical" evidence="4">
    <location>
        <begin position="240"/>
        <end position="259"/>
    </location>
</feature>
<evidence type="ECO:0000256" key="4">
    <source>
        <dbReference type="SAM" id="Phobius"/>
    </source>
</evidence>